<feature type="transmembrane region" description="Helical" evidence="1">
    <location>
        <begin position="88"/>
        <end position="109"/>
    </location>
</feature>
<evidence type="ECO:0000256" key="1">
    <source>
        <dbReference type="SAM" id="Phobius"/>
    </source>
</evidence>
<feature type="domain" description="CAAX prenyl protease 2/Lysostaphin resistance protein A-like" evidence="2">
    <location>
        <begin position="141"/>
        <end position="230"/>
    </location>
</feature>
<gene>
    <name evidence="3" type="ORF">ACFOYY_11110</name>
</gene>
<dbReference type="GO" id="GO:0016787">
    <property type="term" value="F:hydrolase activity"/>
    <property type="evidence" value="ECO:0007669"/>
    <property type="project" value="UniProtKB-KW"/>
</dbReference>
<dbReference type="RefSeq" id="WP_386189667.1">
    <property type="nucleotide sequence ID" value="NZ_JBHSBC010000010.1"/>
</dbReference>
<sequence>MSFTPLAFGLSAVLVVYLAVVSPLTGKHTYDRLGRTRDEDPGVYRRMLTIWSAELWAVAAVALVIVAIEPNLDLADIGLVINRPPDTTLGMVVGAVFTMTVVSIARRLAAARGVKTSKAAQAALQQKAVSHLLPRTRTERWYAAGLSVTAGITEEIVFRGLLIAVGTEAFGLSREVAAGLALAVFVAGHLYQGWRGMVPVAVAGLSLTFLYFRTGDLLLPILVHAMIDLFALTFSRRQRTELVREAA</sequence>
<organism evidence="3 4">
    <name type="scientific">Streptosporangium jomthongense</name>
    <dbReference type="NCBI Taxonomy" id="1193683"/>
    <lineage>
        <taxon>Bacteria</taxon>
        <taxon>Bacillati</taxon>
        <taxon>Actinomycetota</taxon>
        <taxon>Actinomycetes</taxon>
        <taxon>Streptosporangiales</taxon>
        <taxon>Streptosporangiaceae</taxon>
        <taxon>Streptosporangium</taxon>
    </lineage>
</organism>
<comment type="caution">
    <text evidence="3">The sequence shown here is derived from an EMBL/GenBank/DDBJ whole genome shotgun (WGS) entry which is preliminary data.</text>
</comment>
<evidence type="ECO:0000313" key="4">
    <source>
        <dbReference type="Proteomes" id="UP001595698"/>
    </source>
</evidence>
<keyword evidence="3" id="KW-0378">Hydrolase</keyword>
<feature type="transmembrane region" description="Helical" evidence="1">
    <location>
        <begin position="47"/>
        <end position="68"/>
    </location>
</feature>
<dbReference type="EC" id="3.4.-.-" evidence="3"/>
<reference evidence="4" key="1">
    <citation type="journal article" date="2019" name="Int. J. Syst. Evol. Microbiol.">
        <title>The Global Catalogue of Microorganisms (GCM) 10K type strain sequencing project: providing services to taxonomists for standard genome sequencing and annotation.</title>
        <authorList>
            <consortium name="The Broad Institute Genomics Platform"/>
            <consortium name="The Broad Institute Genome Sequencing Center for Infectious Disease"/>
            <person name="Wu L."/>
            <person name="Ma J."/>
        </authorList>
    </citation>
    <scope>NUCLEOTIDE SEQUENCE [LARGE SCALE GENOMIC DNA]</scope>
    <source>
        <strain evidence="4">TBRC 7912</strain>
    </source>
</reference>
<feature type="transmembrane region" description="Helical" evidence="1">
    <location>
        <begin position="217"/>
        <end position="234"/>
    </location>
</feature>
<dbReference type="EMBL" id="JBHSBC010000010">
    <property type="protein sequence ID" value="MFC3980674.1"/>
    <property type="molecule type" value="Genomic_DNA"/>
</dbReference>
<dbReference type="InterPro" id="IPR003675">
    <property type="entry name" value="Rce1/LyrA-like_dom"/>
</dbReference>
<dbReference type="Proteomes" id="UP001595698">
    <property type="component" value="Unassembled WGS sequence"/>
</dbReference>
<proteinExistence type="predicted"/>
<feature type="transmembrane region" description="Helical" evidence="1">
    <location>
        <begin position="6"/>
        <end position="26"/>
    </location>
</feature>
<keyword evidence="1" id="KW-0472">Membrane</keyword>
<name>A0ABV8EYJ5_9ACTN</name>
<evidence type="ECO:0000313" key="3">
    <source>
        <dbReference type="EMBL" id="MFC3980674.1"/>
    </source>
</evidence>
<protein>
    <submittedName>
        <fullName evidence="3">CPBP family intramembrane glutamic endopeptidase</fullName>
        <ecNumber evidence="3">3.4.-.-</ecNumber>
    </submittedName>
</protein>
<accession>A0ABV8EYJ5</accession>
<keyword evidence="1" id="KW-0812">Transmembrane</keyword>
<keyword evidence="1" id="KW-1133">Transmembrane helix</keyword>
<dbReference type="Pfam" id="PF02517">
    <property type="entry name" value="Rce1-like"/>
    <property type="match status" value="1"/>
</dbReference>
<keyword evidence="4" id="KW-1185">Reference proteome</keyword>
<evidence type="ECO:0000259" key="2">
    <source>
        <dbReference type="Pfam" id="PF02517"/>
    </source>
</evidence>